<feature type="domain" description="LITAF" evidence="10">
    <location>
        <begin position="100"/>
        <end position="184"/>
    </location>
</feature>
<keyword evidence="5" id="KW-0479">Metal-binding</keyword>
<keyword evidence="6" id="KW-0862">Zinc</keyword>
<dbReference type="Pfam" id="PF10601">
    <property type="entry name" value="zf-LITAF-like"/>
    <property type="match status" value="1"/>
</dbReference>
<organism evidence="11">
    <name type="scientific">Amphiprion clarkii</name>
    <name type="common">Clark's amemonefish</name>
    <name type="synonym">Anthias clarkii</name>
    <dbReference type="NCBI Taxonomy" id="80970"/>
    <lineage>
        <taxon>Eukaryota</taxon>
        <taxon>Metazoa</taxon>
        <taxon>Chordata</taxon>
        <taxon>Craniata</taxon>
        <taxon>Vertebrata</taxon>
        <taxon>Euteleostomi</taxon>
        <taxon>Actinopterygii</taxon>
        <taxon>Neopterygii</taxon>
        <taxon>Teleostei</taxon>
        <taxon>Neoteleostei</taxon>
        <taxon>Acanthomorphata</taxon>
        <taxon>Ovalentaria</taxon>
        <taxon>Pomacentridae</taxon>
        <taxon>Amphiprion</taxon>
    </lineage>
</organism>
<reference evidence="11" key="1">
    <citation type="submission" date="2019-04" db="EMBL/GenBank/DDBJ databases">
        <title>Molecular characterization of Transcription factor AP-1, Cathepsin-Z, LITAF.</title>
        <authorList>
            <person name="Janson N.D."/>
            <person name="Wan Q."/>
            <person name="Lee J."/>
        </authorList>
    </citation>
    <scope>NUCLEOTIDE SEQUENCE</scope>
</reference>
<evidence type="ECO:0000256" key="6">
    <source>
        <dbReference type="ARBA" id="ARBA00022833"/>
    </source>
</evidence>
<dbReference type="GO" id="GO:0005634">
    <property type="term" value="C:nucleus"/>
    <property type="evidence" value="ECO:0007669"/>
    <property type="project" value="TreeGrafter"/>
</dbReference>
<evidence type="ECO:0000256" key="4">
    <source>
        <dbReference type="ARBA" id="ARBA00005975"/>
    </source>
</evidence>
<evidence type="ECO:0000256" key="5">
    <source>
        <dbReference type="ARBA" id="ARBA00022723"/>
    </source>
</evidence>
<evidence type="ECO:0000256" key="1">
    <source>
        <dbReference type="ARBA" id="ARBA00004125"/>
    </source>
</evidence>
<gene>
    <name evidence="11" type="primary">LITAF</name>
</gene>
<dbReference type="GO" id="GO:0098574">
    <property type="term" value="C:cytoplasmic side of lysosomal membrane"/>
    <property type="evidence" value="ECO:0007669"/>
    <property type="project" value="TreeGrafter"/>
</dbReference>
<accession>A0AAT9K7J3</accession>
<dbReference type="InterPro" id="IPR006629">
    <property type="entry name" value="LITAF"/>
</dbReference>
<protein>
    <submittedName>
        <fullName evidence="11">Lipopolysaccharide-induced tumor necrosis factor-alpha factor</fullName>
    </submittedName>
</protein>
<keyword evidence="9" id="KW-1133">Transmembrane helix</keyword>
<evidence type="ECO:0000256" key="2">
    <source>
        <dbReference type="ARBA" id="ARBA00004414"/>
    </source>
</evidence>
<proteinExistence type="evidence at transcript level"/>
<dbReference type="InterPro" id="IPR037519">
    <property type="entry name" value="LITAF_fam"/>
</dbReference>
<evidence type="ECO:0000313" key="11">
    <source>
        <dbReference type="EMBL" id="QLD98993.1"/>
    </source>
</evidence>
<dbReference type="PANTHER" id="PTHR23292">
    <property type="entry name" value="LIPOPOLYSACCHARIDE-INDUCED TUMOR NECROSIS FACTOR-ALPHA FACTOR"/>
    <property type="match status" value="1"/>
</dbReference>
<dbReference type="SMART" id="SM00714">
    <property type="entry name" value="LITAF"/>
    <property type="match status" value="1"/>
</dbReference>
<dbReference type="PROSITE" id="PS51837">
    <property type="entry name" value="LITAF"/>
    <property type="match status" value="1"/>
</dbReference>
<dbReference type="GO" id="GO:0008270">
    <property type="term" value="F:zinc ion binding"/>
    <property type="evidence" value="ECO:0007669"/>
    <property type="project" value="TreeGrafter"/>
</dbReference>
<dbReference type="GO" id="GO:0098560">
    <property type="term" value="C:cytoplasmic side of late endosome membrane"/>
    <property type="evidence" value="ECO:0007669"/>
    <property type="project" value="TreeGrafter"/>
</dbReference>
<comment type="similarity">
    <text evidence="4">Belongs to the CDIP1/LITAF family.</text>
</comment>
<keyword evidence="7 9" id="KW-0472">Membrane</keyword>
<dbReference type="PANTHER" id="PTHR23292:SF45">
    <property type="entry name" value="LIPOPOLYSACCHARIDE-INDUCED TUMOR NECROSIS FACTOR-ALPHA FACTOR HOMOLOG"/>
    <property type="match status" value="1"/>
</dbReference>
<evidence type="ECO:0000256" key="3">
    <source>
        <dbReference type="ARBA" id="ARBA00004630"/>
    </source>
</evidence>
<comment type="subcellular location">
    <subcellularLocation>
        <location evidence="1">Endosome membrane</location>
        <topology evidence="1">Peripheral membrane protein</topology>
        <orientation evidence="1">Cytoplasmic side</orientation>
    </subcellularLocation>
    <subcellularLocation>
        <location evidence="2">Late endosome membrane</location>
    </subcellularLocation>
    <subcellularLocation>
        <location evidence="3">Lysosome membrane</location>
        <topology evidence="3">Peripheral membrane protein</topology>
        <orientation evidence="3">Cytoplasmic side</orientation>
    </subcellularLocation>
</comment>
<evidence type="ECO:0000256" key="9">
    <source>
        <dbReference type="SAM" id="Phobius"/>
    </source>
</evidence>
<dbReference type="EMBL" id="MK835682">
    <property type="protein sequence ID" value="QLD98993.1"/>
    <property type="molecule type" value="mRNA"/>
</dbReference>
<feature type="transmembrane region" description="Helical" evidence="9">
    <location>
        <begin position="139"/>
        <end position="162"/>
    </location>
</feature>
<evidence type="ECO:0000256" key="7">
    <source>
        <dbReference type="ARBA" id="ARBA00023136"/>
    </source>
</evidence>
<keyword evidence="9" id="KW-0812">Transmembrane</keyword>
<name>A0AAT9K7J3_AMPCL</name>
<feature type="region of interest" description="Disordered" evidence="8">
    <location>
        <begin position="1"/>
        <end position="52"/>
    </location>
</feature>
<sequence>MEPPSYEEASRQPPAGVTETSTFSPPPAYDASLTSPSTPPPTYGEAVTVQPDPFPVLNPPSVPTAVTSNRQNAGVTVHPVTQIGVTAPRRGRRTQTVVTQPRPVPVSVSYLRDSPALVRCPRCHHLVTTKVQYVPGRAAWCLCVLLTLMGLVCGFCLIPLMVRGLQDAHHSCPRCETPLHVYMR</sequence>
<evidence type="ECO:0000259" key="10">
    <source>
        <dbReference type="PROSITE" id="PS51837"/>
    </source>
</evidence>
<evidence type="ECO:0000256" key="8">
    <source>
        <dbReference type="SAM" id="MobiDB-lite"/>
    </source>
</evidence>
<dbReference type="AlphaFoldDB" id="A0AAT9K7J3"/>